<organism evidence="1">
    <name type="scientific">Rhizophora mucronata</name>
    <name type="common">Asiatic mangrove</name>
    <dbReference type="NCBI Taxonomy" id="61149"/>
    <lineage>
        <taxon>Eukaryota</taxon>
        <taxon>Viridiplantae</taxon>
        <taxon>Streptophyta</taxon>
        <taxon>Embryophyta</taxon>
        <taxon>Tracheophyta</taxon>
        <taxon>Spermatophyta</taxon>
        <taxon>Magnoliopsida</taxon>
        <taxon>eudicotyledons</taxon>
        <taxon>Gunneridae</taxon>
        <taxon>Pentapetalae</taxon>
        <taxon>rosids</taxon>
        <taxon>fabids</taxon>
        <taxon>Malpighiales</taxon>
        <taxon>Rhizophoraceae</taxon>
        <taxon>Rhizophora</taxon>
    </lineage>
</organism>
<dbReference type="EMBL" id="GGEC01026741">
    <property type="protein sequence ID" value="MBX07225.1"/>
    <property type="molecule type" value="Transcribed_RNA"/>
</dbReference>
<dbReference type="EMBL" id="GGEC01026744">
    <property type="protein sequence ID" value="MBX07228.1"/>
    <property type="molecule type" value="Transcribed_RNA"/>
</dbReference>
<dbReference type="AlphaFoldDB" id="A0A2P2KNG9"/>
<accession>A0A2P2KNG9</accession>
<reference evidence="1" key="1">
    <citation type="submission" date="2018-02" db="EMBL/GenBank/DDBJ databases">
        <title>Rhizophora mucronata_Transcriptome.</title>
        <authorList>
            <person name="Meera S.P."/>
            <person name="Sreeshan A."/>
            <person name="Augustine A."/>
        </authorList>
    </citation>
    <scope>NUCLEOTIDE SEQUENCE</scope>
    <source>
        <tissue evidence="1">Leaf</tissue>
    </source>
</reference>
<proteinExistence type="predicted"/>
<protein>
    <submittedName>
        <fullName evidence="2">Uncharacterized protein MANES_17G084000</fullName>
    </submittedName>
</protein>
<evidence type="ECO:0000313" key="2">
    <source>
        <dbReference type="EMBL" id="MBX07228.1"/>
    </source>
</evidence>
<name>A0A2P2KNG9_RHIMU</name>
<sequence>MHGVLPLLREGSQGKVPKTTTIEHLNFKHPSEKEPWPKEVQLCYRNSPSLLIMSQLIIRVYQHYSVTLAFQLMLWHPIFIKDDASIKLDEPGN</sequence>
<evidence type="ECO:0000313" key="1">
    <source>
        <dbReference type="EMBL" id="MBX07225.1"/>
    </source>
</evidence>